<proteinExistence type="predicted"/>
<dbReference type="AlphaFoldDB" id="A0A9Q5HZB1"/>
<sequence length="364" mass="40074">MPTKTKQIPPAPFFNDLSYLKQWSEIEATLASASARVDAGNDSEIGWIEGRVHETRSTQKEVEILLVQPLQSGDASDIADQKREAHEALRIFITCPELIRFVFALNQTIKISLEGARVIHELVPHGSGLLPFSLVFSSFLSIQSVRGGACVADGDVIDTRRGNDRNTENSLLESEISKLSIDETLLASLPAPRSSPKLGQNLALGDSTVVDASDDYTAYPPLMSLTEGMTTPLLGIVETVKPPSTTTTDDASSYEFRRGFRVTCFSQKSRLARELPSPSEGDVILLKSVKISRWSGILFGTVYHGKLDWISYKSKTDTVTVPQHAKSGSVDSFYGDLEGRREMFKQFVKAMESGPWNSNNRDVK</sequence>
<dbReference type="EMBL" id="LNZH02000171">
    <property type="protein sequence ID" value="OCB88783.1"/>
    <property type="molecule type" value="Genomic_DNA"/>
</dbReference>
<dbReference type="Proteomes" id="UP000757232">
    <property type="component" value="Unassembled WGS sequence"/>
</dbReference>
<evidence type="ECO:0000313" key="1">
    <source>
        <dbReference type="EMBL" id="OCB88783.1"/>
    </source>
</evidence>
<evidence type="ECO:0000313" key="2">
    <source>
        <dbReference type="Proteomes" id="UP000757232"/>
    </source>
</evidence>
<organism evidence="1 2">
    <name type="scientific">Sanghuangporus baumii</name>
    <name type="common">Phellinus baumii</name>
    <dbReference type="NCBI Taxonomy" id="108892"/>
    <lineage>
        <taxon>Eukaryota</taxon>
        <taxon>Fungi</taxon>
        <taxon>Dikarya</taxon>
        <taxon>Basidiomycota</taxon>
        <taxon>Agaricomycotina</taxon>
        <taxon>Agaricomycetes</taxon>
        <taxon>Hymenochaetales</taxon>
        <taxon>Hymenochaetaceae</taxon>
        <taxon>Sanghuangporus</taxon>
    </lineage>
</organism>
<reference evidence="1" key="1">
    <citation type="submission" date="2016-06" db="EMBL/GenBank/DDBJ databases">
        <title>Draft Genome sequence of the fungus Inonotus baumii.</title>
        <authorList>
            <person name="Zhu H."/>
            <person name="Lin W."/>
        </authorList>
    </citation>
    <scope>NUCLEOTIDE SEQUENCE</scope>
    <source>
        <strain evidence="1">821</strain>
    </source>
</reference>
<protein>
    <submittedName>
        <fullName evidence="1">Uncharacterized protein</fullName>
    </submittedName>
</protein>
<gene>
    <name evidence="1" type="ORF">A7U60_g4072</name>
</gene>
<dbReference type="SUPFAM" id="SSF50249">
    <property type="entry name" value="Nucleic acid-binding proteins"/>
    <property type="match status" value="1"/>
</dbReference>
<dbReference type="Gene3D" id="2.40.50.140">
    <property type="entry name" value="Nucleic acid-binding proteins"/>
    <property type="match status" value="1"/>
</dbReference>
<dbReference type="OrthoDB" id="2186770at2759"/>
<keyword evidence="2" id="KW-1185">Reference proteome</keyword>
<comment type="caution">
    <text evidence="1">The sequence shown here is derived from an EMBL/GenBank/DDBJ whole genome shotgun (WGS) entry which is preliminary data.</text>
</comment>
<accession>A0A9Q5HZB1</accession>
<dbReference type="InterPro" id="IPR012340">
    <property type="entry name" value="NA-bd_OB-fold"/>
</dbReference>
<name>A0A9Q5HZB1_SANBA</name>